<organism evidence="5 6">
    <name type="scientific">Ostreibacterium oceani</name>
    <dbReference type="NCBI Taxonomy" id="2654998"/>
    <lineage>
        <taxon>Bacteria</taxon>
        <taxon>Pseudomonadati</taxon>
        <taxon>Pseudomonadota</taxon>
        <taxon>Gammaproteobacteria</taxon>
        <taxon>Cardiobacteriales</taxon>
        <taxon>Ostreibacteriaceae</taxon>
        <taxon>Ostreibacterium</taxon>
    </lineage>
</organism>
<dbReference type="EMBL" id="WHNW01000004">
    <property type="protein sequence ID" value="MPV86062.1"/>
    <property type="molecule type" value="Genomic_DNA"/>
</dbReference>
<accession>A0A6N7EUF2</accession>
<dbReference type="Pfam" id="PF02545">
    <property type="entry name" value="Maf"/>
    <property type="match status" value="1"/>
</dbReference>
<dbReference type="HAMAP" id="MF_00528">
    <property type="entry name" value="Maf"/>
    <property type="match status" value="1"/>
</dbReference>
<name>A0A6N7EUF2_9GAMM</name>
<dbReference type="CDD" id="cd00555">
    <property type="entry name" value="Maf"/>
    <property type="match status" value="1"/>
</dbReference>
<evidence type="ECO:0000256" key="3">
    <source>
        <dbReference type="ARBA" id="ARBA00023080"/>
    </source>
</evidence>
<keyword evidence="3 4" id="KW-0546">Nucleotide metabolism</keyword>
<comment type="caution">
    <text evidence="5">The sequence shown here is derived from an EMBL/GenBank/DDBJ whole genome shotgun (WGS) entry which is preliminary data.</text>
</comment>
<evidence type="ECO:0000313" key="5">
    <source>
        <dbReference type="EMBL" id="MPV86062.1"/>
    </source>
</evidence>
<keyword evidence="6" id="KW-1185">Reference proteome</keyword>
<evidence type="ECO:0000313" key="6">
    <source>
        <dbReference type="Proteomes" id="UP000471298"/>
    </source>
</evidence>
<dbReference type="PANTHER" id="PTHR43213">
    <property type="entry name" value="BIFUNCTIONAL DTTP/UTP PYROPHOSPHATASE/METHYLTRANSFERASE PROTEIN-RELATED"/>
    <property type="match status" value="1"/>
</dbReference>
<dbReference type="EC" id="3.6.1.9" evidence="4"/>
<comment type="similarity">
    <text evidence="4">Belongs to the Maf family. YhdE subfamily.</text>
</comment>
<comment type="caution">
    <text evidence="4">Lacks conserved residue(s) required for the propagation of feature annotation.</text>
</comment>
<evidence type="ECO:0000256" key="4">
    <source>
        <dbReference type="HAMAP-Rule" id="MF_00528"/>
    </source>
</evidence>
<keyword evidence="4" id="KW-0963">Cytoplasm</keyword>
<dbReference type="FunCoup" id="A0A6N7EUF2">
    <property type="interactions" value="313"/>
</dbReference>
<feature type="active site" description="Proton acceptor" evidence="4">
    <location>
        <position position="123"/>
    </location>
</feature>
<sequence>MVSKVHRQIILASSSPRRKTLLGQLGLDFSVVVPEIDESWEAHLNQSSKFGEANGNAIPDGLSEGLAEGLTEGLSQAGSERPERLSRFACYAQRLAIEKAQTGLAMLDADVRMKSQPIVIGADTCGEIDGKLLTKPLHYEDAKRMLETLSGETHQIHSAYALVTADNRLSRVVTSQVTMKPLTKEEIKRYWLTGEPLDKAGAYAIQGLGAQFIRQLVGSYSAVMGLPLFELAQDLQKLGIATLPIAPLPIVPLPPEA</sequence>
<proteinExistence type="inferred from homology"/>
<reference evidence="5 6" key="1">
    <citation type="submission" date="2019-10" db="EMBL/GenBank/DDBJ databases">
        <title>Cardiobacteriales fam. a chemoheterotrophic member of the order Cardiobacteriales, and proposal of Cardiobacteriales fam. nov.</title>
        <authorList>
            <person name="Wang C."/>
        </authorList>
    </citation>
    <scope>NUCLEOTIDE SEQUENCE [LARGE SCALE GENOMIC DNA]</scope>
    <source>
        <strain evidence="5 6">ML27</strain>
    </source>
</reference>
<comment type="cofactor">
    <cofactor evidence="1 4">
        <name>a divalent metal cation</name>
        <dbReference type="ChEBI" id="CHEBI:60240"/>
    </cofactor>
</comment>
<dbReference type="Gene3D" id="3.90.950.10">
    <property type="match status" value="2"/>
</dbReference>
<dbReference type="AlphaFoldDB" id="A0A6N7EUF2"/>
<evidence type="ECO:0000256" key="2">
    <source>
        <dbReference type="ARBA" id="ARBA00022801"/>
    </source>
</evidence>
<dbReference type="PANTHER" id="PTHR43213:SF5">
    <property type="entry name" value="BIFUNCTIONAL DTTP_UTP PYROPHOSPHATASE_METHYLTRANSFERASE PROTEIN-RELATED"/>
    <property type="match status" value="1"/>
</dbReference>
<dbReference type="GO" id="GO:0047429">
    <property type="term" value="F:nucleoside triphosphate diphosphatase activity"/>
    <property type="evidence" value="ECO:0007669"/>
    <property type="project" value="UniProtKB-EC"/>
</dbReference>
<feature type="site" description="Important for substrate specificity" evidence="4">
    <location>
        <position position="17"/>
    </location>
</feature>
<comment type="subcellular location">
    <subcellularLocation>
        <location evidence="4">Cytoplasm</location>
    </subcellularLocation>
</comment>
<dbReference type="SUPFAM" id="SSF52972">
    <property type="entry name" value="ITPase-like"/>
    <property type="match status" value="2"/>
</dbReference>
<comment type="catalytic activity">
    <reaction evidence="4">
        <text>dTTP + H2O = dTMP + diphosphate + H(+)</text>
        <dbReference type="Rhea" id="RHEA:28534"/>
        <dbReference type="ChEBI" id="CHEBI:15377"/>
        <dbReference type="ChEBI" id="CHEBI:15378"/>
        <dbReference type="ChEBI" id="CHEBI:33019"/>
        <dbReference type="ChEBI" id="CHEBI:37568"/>
        <dbReference type="ChEBI" id="CHEBI:63528"/>
        <dbReference type="EC" id="3.6.1.9"/>
    </reaction>
</comment>
<dbReference type="GO" id="GO:0009117">
    <property type="term" value="P:nucleotide metabolic process"/>
    <property type="evidence" value="ECO:0007669"/>
    <property type="project" value="UniProtKB-KW"/>
</dbReference>
<feature type="site" description="Important for substrate specificity" evidence="4">
    <location>
        <position position="206"/>
    </location>
</feature>
<feature type="site" description="Important for substrate specificity" evidence="4">
    <location>
        <position position="124"/>
    </location>
</feature>
<dbReference type="Proteomes" id="UP000471298">
    <property type="component" value="Unassembled WGS sequence"/>
</dbReference>
<comment type="catalytic activity">
    <reaction evidence="4">
        <text>UTP + H2O = UMP + diphosphate + H(+)</text>
        <dbReference type="Rhea" id="RHEA:29395"/>
        <dbReference type="ChEBI" id="CHEBI:15377"/>
        <dbReference type="ChEBI" id="CHEBI:15378"/>
        <dbReference type="ChEBI" id="CHEBI:33019"/>
        <dbReference type="ChEBI" id="CHEBI:46398"/>
        <dbReference type="ChEBI" id="CHEBI:57865"/>
        <dbReference type="EC" id="3.6.1.9"/>
    </reaction>
</comment>
<evidence type="ECO:0000256" key="1">
    <source>
        <dbReference type="ARBA" id="ARBA00001968"/>
    </source>
</evidence>
<dbReference type="InterPro" id="IPR029001">
    <property type="entry name" value="ITPase-like_fam"/>
</dbReference>
<keyword evidence="2 4" id="KW-0378">Hydrolase</keyword>
<protein>
    <recommendedName>
        <fullName evidence="4">dTTP/UTP pyrophosphatase</fullName>
        <shortName evidence="4">dTTPase/UTPase</shortName>
        <ecNumber evidence="4">3.6.1.9</ecNumber>
    </recommendedName>
    <alternativeName>
        <fullName evidence="4">Nucleoside triphosphate pyrophosphatase</fullName>
    </alternativeName>
    <alternativeName>
        <fullName evidence="4">Nucleotide pyrophosphatase</fullName>
        <shortName evidence="4">Nucleotide PPase</shortName>
    </alternativeName>
</protein>
<dbReference type="InParanoid" id="A0A6N7EUF2"/>
<comment type="function">
    <text evidence="4">Nucleoside triphosphate pyrophosphatase that hydrolyzes dTTP and UTP. May have a dual role in cell division arrest and in preventing the incorporation of modified nucleotides into cellular nucleic acids.</text>
</comment>
<dbReference type="GO" id="GO:0005737">
    <property type="term" value="C:cytoplasm"/>
    <property type="evidence" value="ECO:0007669"/>
    <property type="project" value="UniProtKB-SubCell"/>
</dbReference>
<dbReference type="InterPro" id="IPR003697">
    <property type="entry name" value="Maf-like"/>
</dbReference>
<gene>
    <name evidence="5" type="ORF">GCU85_04860</name>
</gene>